<protein>
    <submittedName>
        <fullName evidence="1">Uncharacterized protein</fullName>
    </submittedName>
</protein>
<dbReference type="EMBL" id="CM042013">
    <property type="protein sequence ID" value="KAI3740989.1"/>
    <property type="molecule type" value="Genomic_DNA"/>
</dbReference>
<gene>
    <name evidence="1" type="ORF">L2E82_31466</name>
</gene>
<keyword evidence="2" id="KW-1185">Reference proteome</keyword>
<evidence type="ECO:0000313" key="1">
    <source>
        <dbReference type="EMBL" id="KAI3740989.1"/>
    </source>
</evidence>
<reference evidence="1 2" key="2">
    <citation type="journal article" date="2022" name="Mol. Ecol. Resour.">
        <title>The genomes of chicory, endive, great burdock and yacon provide insights into Asteraceae paleo-polyploidization history and plant inulin production.</title>
        <authorList>
            <person name="Fan W."/>
            <person name="Wang S."/>
            <person name="Wang H."/>
            <person name="Wang A."/>
            <person name="Jiang F."/>
            <person name="Liu H."/>
            <person name="Zhao H."/>
            <person name="Xu D."/>
            <person name="Zhang Y."/>
        </authorList>
    </citation>
    <scope>NUCLEOTIDE SEQUENCE [LARGE SCALE GENOMIC DNA]</scope>
    <source>
        <strain evidence="2">cv. Punajuju</strain>
        <tissue evidence="1">Leaves</tissue>
    </source>
</reference>
<proteinExistence type="predicted"/>
<organism evidence="1 2">
    <name type="scientific">Cichorium intybus</name>
    <name type="common">Chicory</name>
    <dbReference type="NCBI Taxonomy" id="13427"/>
    <lineage>
        <taxon>Eukaryota</taxon>
        <taxon>Viridiplantae</taxon>
        <taxon>Streptophyta</taxon>
        <taxon>Embryophyta</taxon>
        <taxon>Tracheophyta</taxon>
        <taxon>Spermatophyta</taxon>
        <taxon>Magnoliopsida</taxon>
        <taxon>eudicotyledons</taxon>
        <taxon>Gunneridae</taxon>
        <taxon>Pentapetalae</taxon>
        <taxon>asterids</taxon>
        <taxon>campanulids</taxon>
        <taxon>Asterales</taxon>
        <taxon>Asteraceae</taxon>
        <taxon>Cichorioideae</taxon>
        <taxon>Cichorieae</taxon>
        <taxon>Cichoriinae</taxon>
        <taxon>Cichorium</taxon>
    </lineage>
</organism>
<reference evidence="2" key="1">
    <citation type="journal article" date="2022" name="Mol. Ecol. Resour.">
        <title>The genomes of chicory, endive, great burdock and yacon provide insights into Asteraceae palaeo-polyploidization history and plant inulin production.</title>
        <authorList>
            <person name="Fan W."/>
            <person name="Wang S."/>
            <person name="Wang H."/>
            <person name="Wang A."/>
            <person name="Jiang F."/>
            <person name="Liu H."/>
            <person name="Zhao H."/>
            <person name="Xu D."/>
            <person name="Zhang Y."/>
        </authorList>
    </citation>
    <scope>NUCLEOTIDE SEQUENCE [LARGE SCALE GENOMIC DNA]</scope>
    <source>
        <strain evidence="2">cv. Punajuju</strain>
    </source>
</reference>
<dbReference type="Proteomes" id="UP001055811">
    <property type="component" value="Linkage Group LG05"/>
</dbReference>
<name>A0ACB9D343_CICIN</name>
<sequence length="85" mass="9893">MVSDDHGEGEKGFLKAERNLGEDSSLPNFYPKIPVRYLKSSKSTLTIHLCQEETTLMEKNQVAKKMKLPWVSKRLCLQRTLTWPW</sequence>
<comment type="caution">
    <text evidence="1">The sequence shown here is derived from an EMBL/GenBank/DDBJ whole genome shotgun (WGS) entry which is preliminary data.</text>
</comment>
<evidence type="ECO:0000313" key="2">
    <source>
        <dbReference type="Proteomes" id="UP001055811"/>
    </source>
</evidence>
<accession>A0ACB9D343</accession>